<evidence type="ECO:0000313" key="4">
    <source>
        <dbReference type="Proteomes" id="UP001285636"/>
    </source>
</evidence>
<dbReference type="RefSeq" id="WP_323466191.1">
    <property type="nucleotide sequence ID" value="NZ_CP144224.1"/>
</dbReference>
<dbReference type="AlphaFoldDB" id="A0AAJ2NKN1"/>
<dbReference type="InterPro" id="IPR022742">
    <property type="entry name" value="Hydrolase_4"/>
</dbReference>
<name>A0AAJ2NKN1_ALKPS</name>
<accession>A0AAJ2NKN1</accession>
<organism evidence="3 4">
    <name type="scientific">Alkalihalophilus pseudofirmus</name>
    <name type="common">Bacillus pseudofirmus</name>
    <dbReference type="NCBI Taxonomy" id="79885"/>
    <lineage>
        <taxon>Bacteria</taxon>
        <taxon>Bacillati</taxon>
        <taxon>Bacillota</taxon>
        <taxon>Bacilli</taxon>
        <taxon>Bacillales</taxon>
        <taxon>Bacillaceae</taxon>
        <taxon>Alkalihalophilus</taxon>
    </lineage>
</organism>
<dbReference type="Proteomes" id="UP001285636">
    <property type="component" value="Unassembled WGS sequence"/>
</dbReference>
<dbReference type="InterPro" id="IPR053145">
    <property type="entry name" value="AB_hydrolase_Est10"/>
</dbReference>
<evidence type="ECO:0000313" key="3">
    <source>
        <dbReference type="EMBL" id="MDV2884737.1"/>
    </source>
</evidence>
<dbReference type="GO" id="GO:0052689">
    <property type="term" value="F:carboxylic ester hydrolase activity"/>
    <property type="evidence" value="ECO:0007669"/>
    <property type="project" value="TreeGrafter"/>
</dbReference>
<reference evidence="3" key="1">
    <citation type="submission" date="2023-10" db="EMBL/GenBank/DDBJ databases">
        <title>Screening of Alkalihalophilus pseudofirmusBZ-TG-HK211 and Its Alleviation of Salt Stress on Rapeseed Growth.</title>
        <authorList>
            <person name="Zhao B."/>
            <person name="Guo T."/>
        </authorList>
    </citation>
    <scope>NUCLEOTIDE SEQUENCE</scope>
    <source>
        <strain evidence="3">BZ-TG-HK211</strain>
    </source>
</reference>
<dbReference type="Pfam" id="PF12146">
    <property type="entry name" value="Hydrolase_4"/>
    <property type="match status" value="1"/>
</dbReference>
<dbReference type="InterPro" id="IPR002925">
    <property type="entry name" value="Dienelactn_hydro"/>
</dbReference>
<sequence length="299" mass="34311">MLKLEQAEEIQLPVRDGILLSGHLFKPKGSKKSPLIIFVTGSGSLSYTMDWQNESFYFCRTFVSVCLEERFAVLLVDKRGIGGSKGNWKSQNFYGRAEDMFDVIQLMKMRQDIVEHQISVAGHSQGGWIAQLLSSMYPNDIKSALSIAGPAYSVREQMVDNMESEIIMKGYRRSTNWLLPLYSLSLTFYEFVSAFFKIGYISYILKYDARNVIQEIKTPTYFAFAENDHLVPLEKNEPLARELLKDVSAPWKIRVSKGVNHSYAAAAKYQSWDEIDSKVSRDLVDLTRDFCQWTREQTN</sequence>
<dbReference type="Gene3D" id="3.40.50.1820">
    <property type="entry name" value="alpha/beta hydrolase"/>
    <property type="match status" value="1"/>
</dbReference>
<feature type="domain" description="Serine aminopeptidase S33" evidence="2">
    <location>
        <begin position="69"/>
        <end position="164"/>
    </location>
</feature>
<dbReference type="PANTHER" id="PTHR43265">
    <property type="entry name" value="ESTERASE ESTD"/>
    <property type="match status" value="1"/>
</dbReference>
<comment type="caution">
    <text evidence="3">The sequence shown here is derived from an EMBL/GenBank/DDBJ whole genome shotgun (WGS) entry which is preliminary data.</text>
</comment>
<gene>
    <name evidence="3" type="ORF">RYX45_06080</name>
</gene>
<keyword evidence="3" id="KW-0378">Hydrolase</keyword>
<dbReference type="EMBL" id="JAWJAY010000001">
    <property type="protein sequence ID" value="MDV2884737.1"/>
    <property type="molecule type" value="Genomic_DNA"/>
</dbReference>
<feature type="domain" description="Dienelactone hydrolase" evidence="1">
    <location>
        <begin position="212"/>
        <end position="269"/>
    </location>
</feature>
<proteinExistence type="predicted"/>
<dbReference type="Pfam" id="PF01738">
    <property type="entry name" value="DLH"/>
    <property type="match status" value="1"/>
</dbReference>
<evidence type="ECO:0000259" key="2">
    <source>
        <dbReference type="Pfam" id="PF12146"/>
    </source>
</evidence>
<dbReference type="SUPFAM" id="SSF53474">
    <property type="entry name" value="alpha/beta-Hydrolases"/>
    <property type="match status" value="1"/>
</dbReference>
<dbReference type="InterPro" id="IPR029058">
    <property type="entry name" value="AB_hydrolase_fold"/>
</dbReference>
<evidence type="ECO:0000259" key="1">
    <source>
        <dbReference type="Pfam" id="PF01738"/>
    </source>
</evidence>
<protein>
    <submittedName>
        <fullName evidence="3">Alpha/beta fold hydrolase</fullName>
    </submittedName>
</protein>
<dbReference type="PANTHER" id="PTHR43265:SF1">
    <property type="entry name" value="ESTERASE ESTD"/>
    <property type="match status" value="1"/>
</dbReference>